<dbReference type="Proteomes" id="UP000054217">
    <property type="component" value="Unassembled WGS sequence"/>
</dbReference>
<dbReference type="EMBL" id="KN831953">
    <property type="protein sequence ID" value="KIO09878.1"/>
    <property type="molecule type" value="Genomic_DNA"/>
</dbReference>
<sequence>MAAASQSSMPTAPPGALRTIRGTQPGLLDPSQPSRLLRFPDANLHFASFDPKTALVDGQEPDMRKLNITDILPPPKRVVIESTPKGASFWRFVPRARLEEGAQDEGFWPRLIVLNGEQVHCYQEQWEIYKLDPAYRCTVFGGNKLSSITRVSLEDPSSSALDPSGVKRSRSTSPDPAPQKRVRSCYAQSNTSDDSAGIEDSEEDEIEDMLVDEEDSSEMPKLTSNRKFGRWVDRELLNAERQWRWRMNRVVQDKYNPAPPLPTEASFSMQDDRSDSSVSAPTACSMKRKDTIAPQDIDGAVGSEDRSVDENALSKKRMRAISSEGTRHTTSHGYITRERKRFQKITKFRQRRQPGHHLHFGDNLHFGFSPSVDENDSEDTSESDCKQTSEGAADNTYDPEAARQAEIAQSIRKMRELEKDRPLWEEQKRLREARELAEQEERRTRVEQQRRAEEQRKLREQEAIEQERRRAAAEAERRARDEELRHRENRKRRQRERWDSGPWTPIRALERYKMLSEEFDDWKFSPDESIAFHDIPWPVLHAPSGLTVEDVDWSAVEAFFDAVKSHMRLQDYKAFVEKSHRRFHPDRWRARNVWLAVRDDVDRGFMEVAANTVAQAITPIWRGLKAHDAHSLQS</sequence>
<feature type="compositionally biased region" description="Polar residues" evidence="1">
    <location>
        <begin position="152"/>
        <end position="161"/>
    </location>
</feature>
<evidence type="ECO:0000313" key="2">
    <source>
        <dbReference type="EMBL" id="KIO09878.1"/>
    </source>
</evidence>
<feature type="compositionally biased region" description="Acidic residues" evidence="1">
    <location>
        <begin position="373"/>
        <end position="382"/>
    </location>
</feature>
<reference evidence="3" key="2">
    <citation type="submission" date="2015-01" db="EMBL/GenBank/DDBJ databases">
        <title>Evolutionary Origins and Diversification of the Mycorrhizal Mutualists.</title>
        <authorList>
            <consortium name="DOE Joint Genome Institute"/>
            <consortium name="Mycorrhizal Genomics Consortium"/>
            <person name="Kohler A."/>
            <person name="Kuo A."/>
            <person name="Nagy L.G."/>
            <person name="Floudas D."/>
            <person name="Copeland A."/>
            <person name="Barry K.W."/>
            <person name="Cichocki N."/>
            <person name="Veneault-Fourrey C."/>
            <person name="LaButti K."/>
            <person name="Lindquist E.A."/>
            <person name="Lipzen A."/>
            <person name="Lundell T."/>
            <person name="Morin E."/>
            <person name="Murat C."/>
            <person name="Riley R."/>
            <person name="Ohm R."/>
            <person name="Sun H."/>
            <person name="Tunlid A."/>
            <person name="Henrissat B."/>
            <person name="Grigoriev I.V."/>
            <person name="Hibbett D.S."/>
            <person name="Martin F."/>
        </authorList>
    </citation>
    <scope>NUCLEOTIDE SEQUENCE [LARGE SCALE GENOMIC DNA]</scope>
    <source>
        <strain evidence="3">Marx 270</strain>
    </source>
</reference>
<feature type="region of interest" description="Disordered" evidence="1">
    <location>
        <begin position="256"/>
        <end position="285"/>
    </location>
</feature>
<dbReference type="STRING" id="870435.A0A0C3JL86"/>
<feature type="compositionally biased region" description="Basic and acidic residues" evidence="1">
    <location>
        <begin position="455"/>
        <end position="486"/>
    </location>
</feature>
<name>A0A0C3JL86_PISTI</name>
<feature type="region of interest" description="Disordered" evidence="1">
    <location>
        <begin position="349"/>
        <end position="400"/>
    </location>
</feature>
<feature type="compositionally biased region" description="Polar residues" evidence="1">
    <location>
        <begin position="1"/>
        <end position="10"/>
    </location>
</feature>
<dbReference type="OrthoDB" id="3265210at2759"/>
<gene>
    <name evidence="2" type="ORF">M404DRAFT_995867</name>
</gene>
<reference evidence="2 3" key="1">
    <citation type="submission" date="2014-04" db="EMBL/GenBank/DDBJ databases">
        <authorList>
            <consortium name="DOE Joint Genome Institute"/>
            <person name="Kuo A."/>
            <person name="Kohler A."/>
            <person name="Costa M.D."/>
            <person name="Nagy L.G."/>
            <person name="Floudas D."/>
            <person name="Copeland A."/>
            <person name="Barry K.W."/>
            <person name="Cichocki N."/>
            <person name="Veneault-Fourrey C."/>
            <person name="LaButti K."/>
            <person name="Lindquist E.A."/>
            <person name="Lipzen A."/>
            <person name="Lundell T."/>
            <person name="Morin E."/>
            <person name="Murat C."/>
            <person name="Sun H."/>
            <person name="Tunlid A."/>
            <person name="Henrissat B."/>
            <person name="Grigoriev I.V."/>
            <person name="Hibbett D.S."/>
            <person name="Martin F."/>
            <person name="Nordberg H.P."/>
            <person name="Cantor M.N."/>
            <person name="Hua S.X."/>
        </authorList>
    </citation>
    <scope>NUCLEOTIDE SEQUENCE [LARGE SCALE GENOMIC DNA]</scope>
    <source>
        <strain evidence="2 3">Marx 270</strain>
    </source>
</reference>
<feature type="region of interest" description="Disordered" evidence="1">
    <location>
        <begin position="1"/>
        <end position="27"/>
    </location>
</feature>
<protein>
    <submittedName>
        <fullName evidence="2">Uncharacterized protein</fullName>
    </submittedName>
</protein>
<evidence type="ECO:0000256" key="1">
    <source>
        <dbReference type="SAM" id="MobiDB-lite"/>
    </source>
</evidence>
<dbReference type="InParanoid" id="A0A0C3JL86"/>
<dbReference type="HOGENOM" id="CLU_432209_0_0_1"/>
<keyword evidence="3" id="KW-1185">Reference proteome</keyword>
<evidence type="ECO:0000313" key="3">
    <source>
        <dbReference type="Proteomes" id="UP000054217"/>
    </source>
</evidence>
<dbReference type="AlphaFoldDB" id="A0A0C3JL86"/>
<accession>A0A0C3JL86</accession>
<feature type="compositionally biased region" description="Basic residues" evidence="1">
    <location>
        <begin position="349"/>
        <end position="358"/>
    </location>
</feature>
<proteinExistence type="predicted"/>
<feature type="region of interest" description="Disordered" evidence="1">
    <location>
        <begin position="455"/>
        <end position="497"/>
    </location>
</feature>
<organism evidence="2 3">
    <name type="scientific">Pisolithus tinctorius Marx 270</name>
    <dbReference type="NCBI Taxonomy" id="870435"/>
    <lineage>
        <taxon>Eukaryota</taxon>
        <taxon>Fungi</taxon>
        <taxon>Dikarya</taxon>
        <taxon>Basidiomycota</taxon>
        <taxon>Agaricomycotina</taxon>
        <taxon>Agaricomycetes</taxon>
        <taxon>Agaricomycetidae</taxon>
        <taxon>Boletales</taxon>
        <taxon>Sclerodermatineae</taxon>
        <taxon>Pisolithaceae</taxon>
        <taxon>Pisolithus</taxon>
    </lineage>
</organism>
<feature type="region of interest" description="Disordered" evidence="1">
    <location>
        <begin position="152"/>
        <end position="204"/>
    </location>
</feature>